<dbReference type="InterPro" id="IPR036823">
    <property type="entry name" value="Ribosomal_uS7_dom_sf"/>
</dbReference>
<comment type="caution">
    <text evidence="8">The sequence shown here is derived from an EMBL/GenBank/DDBJ whole genome shotgun (WGS) entry which is preliminary data.</text>
</comment>
<dbReference type="AlphaFoldDB" id="A0A0G1HJV6"/>
<dbReference type="PIRSF" id="PIRSF002122">
    <property type="entry name" value="RPS7p_RPS7a_RPS5e_RPS7o"/>
    <property type="match status" value="1"/>
</dbReference>
<organism evidence="8 9">
    <name type="scientific">Candidatus Collierbacteria bacterium GW2011_GWF2_44_15</name>
    <dbReference type="NCBI Taxonomy" id="1618404"/>
    <lineage>
        <taxon>Bacteria</taxon>
        <taxon>Candidatus Collieribacteriota</taxon>
    </lineage>
</organism>
<dbReference type="Proteomes" id="UP000033861">
    <property type="component" value="Unassembled WGS sequence"/>
</dbReference>
<dbReference type="HAMAP" id="MF_00480_B">
    <property type="entry name" value="Ribosomal_uS7_B"/>
    <property type="match status" value="1"/>
</dbReference>
<dbReference type="STRING" id="1618404.UW35_C0001G0004"/>
<dbReference type="GO" id="GO:0015935">
    <property type="term" value="C:small ribosomal subunit"/>
    <property type="evidence" value="ECO:0007669"/>
    <property type="project" value="InterPro"/>
</dbReference>
<dbReference type="PANTHER" id="PTHR11205">
    <property type="entry name" value="RIBOSOMAL PROTEIN S7"/>
    <property type="match status" value="1"/>
</dbReference>
<evidence type="ECO:0000256" key="3">
    <source>
        <dbReference type="ARBA" id="ARBA00022884"/>
    </source>
</evidence>
<gene>
    <name evidence="6" type="primary">rpsG</name>
    <name evidence="8" type="ORF">UW35_C0001G0004</name>
</gene>
<dbReference type="GO" id="GO:0006412">
    <property type="term" value="P:translation"/>
    <property type="evidence" value="ECO:0007669"/>
    <property type="project" value="UniProtKB-UniRule"/>
</dbReference>
<dbReference type="Pfam" id="PF00177">
    <property type="entry name" value="Ribosomal_S7"/>
    <property type="match status" value="1"/>
</dbReference>
<evidence type="ECO:0000256" key="1">
    <source>
        <dbReference type="ARBA" id="ARBA00007151"/>
    </source>
</evidence>
<dbReference type="GO" id="GO:0019843">
    <property type="term" value="F:rRNA binding"/>
    <property type="evidence" value="ECO:0007669"/>
    <property type="project" value="UniProtKB-UniRule"/>
</dbReference>
<evidence type="ECO:0000256" key="4">
    <source>
        <dbReference type="ARBA" id="ARBA00022980"/>
    </source>
</evidence>
<evidence type="ECO:0000313" key="8">
    <source>
        <dbReference type="EMBL" id="KKT47215.1"/>
    </source>
</evidence>
<comment type="subunit">
    <text evidence="6">Part of the 30S ribosomal subunit. Contacts proteins S9 and S11.</text>
</comment>
<keyword evidence="6" id="KW-0820">tRNA-binding</keyword>
<proteinExistence type="inferred from homology"/>
<comment type="function">
    <text evidence="6">One of the primary rRNA binding proteins, it binds directly to 16S rRNA where it nucleates assembly of the head domain of the 30S subunit. Is located at the subunit interface close to the decoding center, probably blocks exit of the E-site tRNA.</text>
</comment>
<dbReference type="InterPro" id="IPR023798">
    <property type="entry name" value="Ribosomal_uS7_dom"/>
</dbReference>
<keyword evidence="5 6" id="KW-0687">Ribonucleoprotein</keyword>
<evidence type="ECO:0000259" key="7">
    <source>
        <dbReference type="Pfam" id="PF00177"/>
    </source>
</evidence>
<sequence length="158" mass="17565">MRSRKTPIKPVVLDPVYGSPLVAKIVNGVMQDGRKSVAEKIVYRAIDIVAEQSGKSGIEYLAEAVDNVKPTIEVRSRRVGGASYQVPTPIRPERRDSLAIRWILNGAKARSNNPYRTFADKLAAEITEAHENQGAAVKKKLDTHKMAEANKAFAHFRW</sequence>
<name>A0A0G1HJV6_9BACT</name>
<keyword evidence="4 6" id="KW-0689">Ribosomal protein</keyword>
<comment type="similarity">
    <text evidence="1 6">Belongs to the universal ribosomal protein uS7 family.</text>
</comment>
<dbReference type="InterPro" id="IPR000235">
    <property type="entry name" value="Ribosomal_uS7"/>
</dbReference>
<dbReference type="GO" id="GO:0000049">
    <property type="term" value="F:tRNA binding"/>
    <property type="evidence" value="ECO:0007669"/>
    <property type="project" value="UniProtKB-UniRule"/>
</dbReference>
<dbReference type="PATRIC" id="fig|1618404.3.peg.4"/>
<evidence type="ECO:0000256" key="2">
    <source>
        <dbReference type="ARBA" id="ARBA00022730"/>
    </source>
</evidence>
<dbReference type="NCBIfam" id="TIGR01029">
    <property type="entry name" value="rpsG_bact"/>
    <property type="match status" value="1"/>
</dbReference>
<evidence type="ECO:0000256" key="6">
    <source>
        <dbReference type="HAMAP-Rule" id="MF_00480"/>
    </source>
</evidence>
<dbReference type="GO" id="GO:0003735">
    <property type="term" value="F:structural constituent of ribosome"/>
    <property type="evidence" value="ECO:0007669"/>
    <property type="project" value="InterPro"/>
</dbReference>
<keyword evidence="3 6" id="KW-0694">RNA-binding</keyword>
<evidence type="ECO:0000256" key="5">
    <source>
        <dbReference type="ARBA" id="ARBA00023274"/>
    </source>
</evidence>
<dbReference type="SUPFAM" id="SSF47973">
    <property type="entry name" value="Ribosomal protein S7"/>
    <property type="match status" value="1"/>
</dbReference>
<keyword evidence="2 6" id="KW-0699">rRNA-binding</keyword>
<dbReference type="CDD" id="cd14869">
    <property type="entry name" value="uS7_Bacteria"/>
    <property type="match status" value="1"/>
</dbReference>
<protein>
    <recommendedName>
        <fullName evidence="6">Small ribosomal subunit protein uS7</fullName>
    </recommendedName>
</protein>
<dbReference type="Gene3D" id="1.10.455.10">
    <property type="entry name" value="Ribosomal protein S7 domain"/>
    <property type="match status" value="1"/>
</dbReference>
<dbReference type="InterPro" id="IPR005717">
    <property type="entry name" value="Ribosomal_uS7_bac/org-type"/>
</dbReference>
<evidence type="ECO:0000313" key="9">
    <source>
        <dbReference type="Proteomes" id="UP000033861"/>
    </source>
</evidence>
<dbReference type="EMBL" id="LCHZ01000001">
    <property type="protein sequence ID" value="KKT47215.1"/>
    <property type="molecule type" value="Genomic_DNA"/>
</dbReference>
<dbReference type="FunFam" id="1.10.455.10:FF:000001">
    <property type="entry name" value="30S ribosomal protein S7"/>
    <property type="match status" value="1"/>
</dbReference>
<reference evidence="8 9" key="1">
    <citation type="journal article" date="2015" name="Nature">
        <title>rRNA introns, odd ribosomes, and small enigmatic genomes across a large radiation of phyla.</title>
        <authorList>
            <person name="Brown C.T."/>
            <person name="Hug L.A."/>
            <person name="Thomas B.C."/>
            <person name="Sharon I."/>
            <person name="Castelle C.J."/>
            <person name="Singh A."/>
            <person name="Wilkins M.J."/>
            <person name="Williams K.H."/>
            <person name="Banfield J.F."/>
        </authorList>
    </citation>
    <scope>NUCLEOTIDE SEQUENCE [LARGE SCALE GENOMIC DNA]</scope>
</reference>
<accession>A0A0G1HJV6</accession>
<feature type="domain" description="Small ribosomal subunit protein uS7" evidence="7">
    <location>
        <begin position="2"/>
        <end position="151"/>
    </location>
</feature>